<dbReference type="CDD" id="cd06974">
    <property type="entry name" value="TerD_like"/>
    <property type="match status" value="1"/>
</dbReference>
<protein>
    <submittedName>
        <fullName evidence="3">Stress protein</fullName>
    </submittedName>
</protein>
<evidence type="ECO:0000256" key="1">
    <source>
        <dbReference type="SAM" id="MobiDB-lite"/>
    </source>
</evidence>
<feature type="region of interest" description="Disordered" evidence="1">
    <location>
        <begin position="234"/>
        <end position="253"/>
    </location>
</feature>
<dbReference type="HOGENOM" id="CLU_407007_0_0_3"/>
<dbReference type="InterPro" id="IPR003325">
    <property type="entry name" value="TerD"/>
</dbReference>
<dbReference type="InterPro" id="IPR001646">
    <property type="entry name" value="5peptide_repeat"/>
</dbReference>
<dbReference type="OrthoDB" id="458518at2"/>
<dbReference type="SUPFAM" id="SSF141571">
    <property type="entry name" value="Pentapeptide repeat-like"/>
    <property type="match status" value="2"/>
</dbReference>
<dbReference type="KEGG" id="oni:Osc7112_0015"/>
<evidence type="ECO:0000259" key="2">
    <source>
        <dbReference type="Pfam" id="PF02342"/>
    </source>
</evidence>
<dbReference type="InterPro" id="IPR051082">
    <property type="entry name" value="Pentapeptide-BTB/POZ_domain"/>
</dbReference>
<evidence type="ECO:0000313" key="3">
    <source>
        <dbReference type="EMBL" id="AFZ04662.1"/>
    </source>
</evidence>
<dbReference type="Gene3D" id="2.160.20.80">
    <property type="entry name" value="E3 ubiquitin-protein ligase SopA"/>
    <property type="match status" value="2"/>
</dbReference>
<gene>
    <name evidence="3" type="ORF">Osc7112_0015</name>
</gene>
<proteinExistence type="predicted"/>
<dbReference type="STRING" id="179408.Osc7112_0015"/>
<name>K9VB64_9CYAN</name>
<dbReference type="EMBL" id="CP003614">
    <property type="protein sequence ID" value="AFZ04662.1"/>
    <property type="molecule type" value="Genomic_DNA"/>
</dbReference>
<feature type="domain" description="TerD" evidence="2">
    <location>
        <begin position="1"/>
        <end position="186"/>
    </location>
</feature>
<sequence length="675" mass="72110">MSIELTKGERFNLSKETPNFSKIAIALGWQVSQTAQNCDIDASVFMLAADGRIPDEKYFVFYNNLTSPDGAVRHSGDSATGQIDGDDETVYVDLSKINSAIQEIVFVVTIHEGQQKNQSFSQVTNAFIRLYNSENLSELVRYNLNQIFSQETALEFGRLYKKNGEWRFQAVGQGYNAGLQSFVDKYYVENAALKSSNAGEKVDDAEVVRRFSDRVDRLLREEAIAQTPIPVSSEAVEQPAATPVNADTVQSQEEEKIDNSALENLEPPITAEEFWQRYNQGERDFTGVNLAGVNLSGKSLIQVNLSSANLRGAELYQSNLSGANLTEANLCDANLNKANLSSAQLGKTQFINANLSEVNLLYASLSEANLSGVNLSDVNLSPGTNFSMANLSKANLTGLNLRQTQWMNADLSNANLSNTNLFEANLEGANLEGAKLEQALCNVQTIFSTGFDPVKAGAYLIVADASLSNVNLAGVDLNCFNLSEANLSGANLTKANLEAAKLLQANLSAANLSQANLNGADLTTANLSEANLSKANLRGAKLAVANLSGANLKQANLEYANLVAADLSQTDLKDTKLANANLSGANLTGVNLVGVQLYSVKLSGANLTEANLCGSSLVQVDLSGATLSSADLRGTDLNCTNLEKANLKGANLSGVVNLEKAKLAGAIMPDGTIHE</sequence>
<organism evidence="3 4">
    <name type="scientific">Phormidium nigroviride PCC 7112</name>
    <dbReference type="NCBI Taxonomy" id="179408"/>
    <lineage>
        <taxon>Bacteria</taxon>
        <taxon>Bacillati</taxon>
        <taxon>Cyanobacteriota</taxon>
        <taxon>Cyanophyceae</taxon>
        <taxon>Oscillatoriophycideae</taxon>
        <taxon>Oscillatoriales</taxon>
        <taxon>Oscillatoriaceae</taxon>
        <taxon>Phormidium</taxon>
    </lineage>
</organism>
<dbReference type="PANTHER" id="PTHR14136:SF17">
    <property type="entry name" value="BTB_POZ DOMAIN-CONTAINING PROTEIN KCTD9"/>
    <property type="match status" value="1"/>
</dbReference>
<dbReference type="Gene3D" id="2.60.60.30">
    <property type="entry name" value="sav2460 like domains"/>
    <property type="match status" value="1"/>
</dbReference>
<dbReference type="eggNOG" id="COG1357">
    <property type="taxonomic scope" value="Bacteria"/>
</dbReference>
<keyword evidence="4" id="KW-1185">Reference proteome</keyword>
<accession>K9VB64</accession>
<dbReference type="PANTHER" id="PTHR14136">
    <property type="entry name" value="BTB_POZ DOMAIN-CONTAINING PROTEIN KCTD9"/>
    <property type="match status" value="1"/>
</dbReference>
<dbReference type="RefSeq" id="WP_015174001.1">
    <property type="nucleotide sequence ID" value="NC_019729.1"/>
</dbReference>
<reference evidence="3 4" key="1">
    <citation type="submission" date="2012-05" db="EMBL/GenBank/DDBJ databases">
        <title>Finished chromosome of genome of Oscillatoria sp. PCC 7112.</title>
        <authorList>
            <consortium name="US DOE Joint Genome Institute"/>
            <person name="Gugger M."/>
            <person name="Coursin T."/>
            <person name="Rippka R."/>
            <person name="Tandeau De Marsac N."/>
            <person name="Huntemann M."/>
            <person name="Wei C.-L."/>
            <person name="Han J."/>
            <person name="Detter J.C."/>
            <person name="Han C."/>
            <person name="Tapia R."/>
            <person name="Davenport K."/>
            <person name="Daligault H."/>
            <person name="Erkkila T."/>
            <person name="Gu W."/>
            <person name="Munk A.C.C."/>
            <person name="Teshima H."/>
            <person name="Xu Y."/>
            <person name="Chain P."/>
            <person name="Chen A."/>
            <person name="Krypides N."/>
            <person name="Mavromatis K."/>
            <person name="Markowitz V."/>
            <person name="Szeto E."/>
            <person name="Ivanova N."/>
            <person name="Mikhailova N."/>
            <person name="Ovchinnikova G."/>
            <person name="Pagani I."/>
            <person name="Pati A."/>
            <person name="Goodwin L."/>
            <person name="Peters L."/>
            <person name="Pitluck S."/>
            <person name="Woyke T."/>
            <person name="Kerfeld C."/>
        </authorList>
    </citation>
    <scope>NUCLEOTIDE SEQUENCE [LARGE SCALE GENOMIC DNA]</scope>
    <source>
        <strain evidence="3 4">PCC 7112</strain>
    </source>
</reference>
<evidence type="ECO:0000313" key="4">
    <source>
        <dbReference type="Proteomes" id="UP000010478"/>
    </source>
</evidence>
<dbReference type="Pfam" id="PF02342">
    <property type="entry name" value="TerD"/>
    <property type="match status" value="1"/>
</dbReference>
<dbReference type="Proteomes" id="UP000010478">
    <property type="component" value="Chromosome"/>
</dbReference>
<dbReference type="eggNOG" id="COG2310">
    <property type="taxonomic scope" value="Bacteria"/>
</dbReference>
<dbReference type="Pfam" id="PF00805">
    <property type="entry name" value="Pentapeptide"/>
    <property type="match status" value="8"/>
</dbReference>
<dbReference type="AlphaFoldDB" id="K9VB64"/>